<evidence type="ECO:0000313" key="4">
    <source>
        <dbReference type="RefSeq" id="XP_033811620.1"/>
    </source>
</evidence>
<evidence type="ECO:0000256" key="1">
    <source>
        <dbReference type="SAM" id="Coils"/>
    </source>
</evidence>
<evidence type="ECO:0000256" key="2">
    <source>
        <dbReference type="SAM" id="MobiDB-lite"/>
    </source>
</evidence>
<dbReference type="RefSeq" id="XP_033811620.1">
    <property type="nucleotide sequence ID" value="XM_033955729.1"/>
</dbReference>
<evidence type="ECO:0000313" key="3">
    <source>
        <dbReference type="Proteomes" id="UP000515159"/>
    </source>
</evidence>
<gene>
    <name evidence="4" type="primary">VMAC</name>
</gene>
<keyword evidence="3" id="KW-1185">Reference proteome</keyword>
<feature type="coiled-coil region" evidence="1">
    <location>
        <begin position="53"/>
        <end position="130"/>
    </location>
</feature>
<dbReference type="FunCoup" id="A0A6P8S0J6">
    <property type="interactions" value="25"/>
</dbReference>
<accession>A0A6P8S0J6</accession>
<keyword evidence="1" id="KW-0175">Coiled coil</keyword>
<feature type="region of interest" description="Disordered" evidence="2">
    <location>
        <begin position="207"/>
        <end position="227"/>
    </location>
</feature>
<dbReference type="CTD" id="400673"/>
<dbReference type="KEGG" id="gsh:117365366"/>
<sequence>MLQPERKTRHHSLDWKARISVNFLHFSGEELGLELCWLWIQILAMSVLTPLQIKEANAHLEALHRHVGELEARLEAAETTVREQAESLIRKDEQLHIAVREITESKDREIAELKEKLSKSEETIQKLLTLIKEKDDLVSQLKHRSQLLSKICRRRPLLDTLLSDMAEGEQLTALPGTEPHLSFPVHEGFMLETNGLAQPVYNQHEFSLSEDEMDDPELEKSLFGTTV</sequence>
<feature type="compositionally biased region" description="Acidic residues" evidence="2">
    <location>
        <begin position="208"/>
        <end position="217"/>
    </location>
</feature>
<proteinExistence type="predicted"/>
<name>A0A6P8S0J6_GEOSA</name>
<dbReference type="GeneID" id="117365366"/>
<protein>
    <submittedName>
        <fullName evidence="4">Vimentin-type intermediate filament-associated coiled-coil protein isoform X1</fullName>
    </submittedName>
</protein>
<dbReference type="InParanoid" id="A0A6P8S0J6"/>
<dbReference type="AlphaFoldDB" id="A0A6P8S0J6"/>
<dbReference type="Proteomes" id="UP000515159">
    <property type="component" value="Chromosome 8"/>
</dbReference>
<reference evidence="4" key="1">
    <citation type="submission" date="2025-08" db="UniProtKB">
        <authorList>
            <consortium name="RefSeq"/>
        </authorList>
    </citation>
    <scope>IDENTIFICATION</scope>
</reference>
<dbReference type="OrthoDB" id="6413631at2759"/>
<organism evidence="3 4">
    <name type="scientific">Geotrypetes seraphini</name>
    <name type="common">Gaboon caecilian</name>
    <name type="synonym">Caecilia seraphini</name>
    <dbReference type="NCBI Taxonomy" id="260995"/>
    <lineage>
        <taxon>Eukaryota</taxon>
        <taxon>Metazoa</taxon>
        <taxon>Chordata</taxon>
        <taxon>Craniata</taxon>
        <taxon>Vertebrata</taxon>
        <taxon>Euteleostomi</taxon>
        <taxon>Amphibia</taxon>
        <taxon>Gymnophiona</taxon>
        <taxon>Geotrypetes</taxon>
    </lineage>
</organism>